<dbReference type="SUPFAM" id="SSF82714">
    <property type="entry name" value="Multidrug efflux transporter AcrB TolC docking domain, DN and DC subdomains"/>
    <property type="match status" value="1"/>
</dbReference>
<dbReference type="InterPro" id="IPR027463">
    <property type="entry name" value="AcrB_DN_DC_subdom"/>
</dbReference>
<dbReference type="EMBL" id="JBAKAZ010000509">
    <property type="protein sequence ID" value="MEL0631122.1"/>
    <property type="molecule type" value="Genomic_DNA"/>
</dbReference>
<evidence type="ECO:0000313" key="1">
    <source>
        <dbReference type="EMBL" id="MEL0631122.1"/>
    </source>
</evidence>
<dbReference type="RefSeq" id="WP_341599221.1">
    <property type="nucleotide sequence ID" value="NZ_JBAKAZ010000509.1"/>
</dbReference>
<feature type="non-terminal residue" evidence="1">
    <location>
        <position position="1"/>
    </location>
</feature>
<feature type="non-terminal residue" evidence="1">
    <location>
        <position position="68"/>
    </location>
</feature>
<accession>A0ABU9GUX3</accession>
<sequence>VQNSQVTVGQIGRTPSTDTQMINATITAQRLLTTVDEFEDILLKVNEHGSKVRLKDLAKVELSRQKSS</sequence>
<evidence type="ECO:0000313" key="2">
    <source>
        <dbReference type="Proteomes" id="UP001369082"/>
    </source>
</evidence>
<comment type="caution">
    <text evidence="1">The sequence shown here is derived from an EMBL/GenBank/DDBJ whole genome shotgun (WGS) entry which is preliminary data.</text>
</comment>
<name>A0ABU9GUX3_9GAMM</name>
<keyword evidence="2" id="KW-1185">Reference proteome</keyword>
<gene>
    <name evidence="1" type="ORF">V6256_16325</name>
</gene>
<dbReference type="Proteomes" id="UP001369082">
    <property type="component" value="Unassembled WGS sequence"/>
</dbReference>
<organism evidence="1 2">
    <name type="scientific">Psychromonas aquatilis</name>
    <dbReference type="NCBI Taxonomy" id="2005072"/>
    <lineage>
        <taxon>Bacteria</taxon>
        <taxon>Pseudomonadati</taxon>
        <taxon>Pseudomonadota</taxon>
        <taxon>Gammaproteobacteria</taxon>
        <taxon>Alteromonadales</taxon>
        <taxon>Psychromonadaceae</taxon>
        <taxon>Psychromonas</taxon>
    </lineage>
</organism>
<dbReference type="InterPro" id="IPR001036">
    <property type="entry name" value="Acrflvin-R"/>
</dbReference>
<dbReference type="Gene3D" id="3.30.2090.10">
    <property type="entry name" value="Multidrug efflux transporter AcrB TolC docking domain, DN and DC subdomains"/>
    <property type="match status" value="1"/>
</dbReference>
<protein>
    <submittedName>
        <fullName evidence="1">Efflux RND transporter permease subunit</fullName>
    </submittedName>
</protein>
<reference evidence="1 2" key="1">
    <citation type="submission" date="2024-02" db="EMBL/GenBank/DDBJ databases">
        <title>Bacteria isolated from the canopy kelp, Nereocystis luetkeana.</title>
        <authorList>
            <person name="Pfister C.A."/>
            <person name="Younker I.T."/>
            <person name="Light S.H."/>
        </authorList>
    </citation>
    <scope>NUCLEOTIDE SEQUENCE [LARGE SCALE GENOMIC DNA]</scope>
    <source>
        <strain evidence="1 2">TI.1.05</strain>
    </source>
</reference>
<dbReference type="Pfam" id="PF00873">
    <property type="entry name" value="ACR_tran"/>
    <property type="match status" value="1"/>
</dbReference>
<proteinExistence type="predicted"/>